<dbReference type="AlphaFoldDB" id="A0A2P2PYN9"/>
<evidence type="ECO:0000313" key="1">
    <source>
        <dbReference type="EMBL" id="MBX59820.1"/>
    </source>
</evidence>
<proteinExistence type="predicted"/>
<dbReference type="EMBL" id="GGEC01079336">
    <property type="protein sequence ID" value="MBX59820.1"/>
    <property type="molecule type" value="Transcribed_RNA"/>
</dbReference>
<organism evidence="1">
    <name type="scientific">Rhizophora mucronata</name>
    <name type="common">Asiatic mangrove</name>
    <dbReference type="NCBI Taxonomy" id="61149"/>
    <lineage>
        <taxon>Eukaryota</taxon>
        <taxon>Viridiplantae</taxon>
        <taxon>Streptophyta</taxon>
        <taxon>Embryophyta</taxon>
        <taxon>Tracheophyta</taxon>
        <taxon>Spermatophyta</taxon>
        <taxon>Magnoliopsida</taxon>
        <taxon>eudicotyledons</taxon>
        <taxon>Gunneridae</taxon>
        <taxon>Pentapetalae</taxon>
        <taxon>rosids</taxon>
        <taxon>fabids</taxon>
        <taxon>Malpighiales</taxon>
        <taxon>Rhizophoraceae</taxon>
        <taxon>Rhizophora</taxon>
    </lineage>
</organism>
<protein>
    <submittedName>
        <fullName evidence="1">Uncharacterized protein</fullName>
    </submittedName>
</protein>
<reference evidence="1" key="1">
    <citation type="submission" date="2018-02" db="EMBL/GenBank/DDBJ databases">
        <title>Rhizophora mucronata_Transcriptome.</title>
        <authorList>
            <person name="Meera S.P."/>
            <person name="Sreeshan A."/>
            <person name="Augustine A."/>
        </authorList>
    </citation>
    <scope>NUCLEOTIDE SEQUENCE</scope>
    <source>
        <tissue evidence="1">Leaf</tissue>
    </source>
</reference>
<name>A0A2P2PYN9_RHIMU</name>
<sequence length="41" mass="4772">MRMTLRGDKEEKRKKERATKFPVILLGLNYRLGKQSATHVA</sequence>
<accession>A0A2P2PYN9</accession>